<feature type="domain" description="AAA" evidence="1">
    <location>
        <begin position="5"/>
        <end position="187"/>
    </location>
</feature>
<gene>
    <name evidence="2" type="ORF">T9A_00186</name>
</gene>
<dbReference type="SUPFAM" id="SSF52540">
    <property type="entry name" value="P-loop containing nucleoside triphosphate hydrolases"/>
    <property type="match status" value="1"/>
</dbReference>
<evidence type="ECO:0000313" key="3">
    <source>
        <dbReference type="Proteomes" id="UP000029443"/>
    </source>
</evidence>
<evidence type="ECO:0000259" key="1">
    <source>
        <dbReference type="Pfam" id="PF13614"/>
    </source>
</evidence>
<dbReference type="InterPro" id="IPR050678">
    <property type="entry name" value="DNA_Partitioning_ATPase"/>
</dbReference>
<dbReference type="PANTHER" id="PTHR13696:SF52">
    <property type="entry name" value="PARA FAMILY PROTEIN CT_582"/>
    <property type="match status" value="1"/>
</dbReference>
<accession>A0ABR4WGY1</accession>
<comment type="caution">
    <text evidence="2">The sequence shown here is derived from an EMBL/GenBank/DDBJ whole genome shotgun (WGS) entry which is preliminary data.</text>
</comment>
<dbReference type="Gene3D" id="3.40.50.300">
    <property type="entry name" value="P-loop containing nucleotide triphosphate hydrolases"/>
    <property type="match status" value="1"/>
</dbReference>
<dbReference type="EMBL" id="ARXU01000001">
    <property type="protein sequence ID" value="KGD62866.1"/>
    <property type="molecule type" value="Genomic_DNA"/>
</dbReference>
<protein>
    <submittedName>
        <fullName evidence="2">ParA family protein</fullName>
    </submittedName>
</protein>
<sequence length="260" mass="29093">MRRVVFNQKGGVGKSSITVNLAAISAAEGNRTLVVDLDPQCNASQYLLGMPAYSNGEGPKPNIGTFFAQTLSFRLKEKDARDYVHATPFQNLFVLPSDGELGEIEHMLESKHKIYKLRGLLKSLSKDFDTIFVDTPPAYNFYTLSALIAADRVLIPFDCDAFSRKALYTLLENIQEAREDHNDELQVEGIVVNQFQPRARLPQELVASLVEEGLPMLSSKLSASVVMRESHEQATPLVNLQPKHKLTEEYRALFHELSGR</sequence>
<evidence type="ECO:0000313" key="2">
    <source>
        <dbReference type="EMBL" id="KGD62866.1"/>
    </source>
</evidence>
<name>A0ABR4WGY1_9GAMM</name>
<dbReference type="InterPro" id="IPR025669">
    <property type="entry name" value="AAA_dom"/>
</dbReference>
<organism evidence="2 3">
    <name type="scientific">Alcanivorax jadensis T9</name>
    <dbReference type="NCBI Taxonomy" id="1177181"/>
    <lineage>
        <taxon>Bacteria</taxon>
        <taxon>Pseudomonadati</taxon>
        <taxon>Pseudomonadota</taxon>
        <taxon>Gammaproteobacteria</taxon>
        <taxon>Oceanospirillales</taxon>
        <taxon>Alcanivoracaceae</taxon>
        <taxon>Alcanivorax</taxon>
    </lineage>
</organism>
<dbReference type="CDD" id="cd02042">
    <property type="entry name" value="ParAB_family"/>
    <property type="match status" value="1"/>
</dbReference>
<keyword evidence="3" id="KW-1185">Reference proteome</keyword>
<reference evidence="2 3" key="1">
    <citation type="submission" date="2012-09" db="EMBL/GenBank/DDBJ databases">
        <title>Genome Sequence of alkane-degrading Bacterium Alcanivorax jadensis T9.</title>
        <authorList>
            <person name="Lai Q."/>
            <person name="Shao Z."/>
        </authorList>
    </citation>
    <scope>NUCLEOTIDE SEQUENCE [LARGE SCALE GENOMIC DNA]</scope>
    <source>
        <strain evidence="2 3">T9</strain>
    </source>
</reference>
<dbReference type="InterPro" id="IPR027417">
    <property type="entry name" value="P-loop_NTPase"/>
</dbReference>
<proteinExistence type="predicted"/>
<dbReference type="PANTHER" id="PTHR13696">
    <property type="entry name" value="P-LOOP CONTAINING NUCLEOSIDE TRIPHOSPHATE HYDROLASE"/>
    <property type="match status" value="1"/>
</dbReference>
<dbReference type="RefSeq" id="WP_035244342.1">
    <property type="nucleotide sequence ID" value="NZ_ARXU01000001.1"/>
</dbReference>
<dbReference type="Proteomes" id="UP000029443">
    <property type="component" value="Unassembled WGS sequence"/>
</dbReference>
<dbReference type="Pfam" id="PF13614">
    <property type="entry name" value="AAA_31"/>
    <property type="match status" value="1"/>
</dbReference>